<evidence type="ECO:0000313" key="3">
    <source>
        <dbReference type="Proteomes" id="UP000186058"/>
    </source>
</evidence>
<proteinExistence type="predicted"/>
<name>A0ABX3EIG2_9BACL</name>
<accession>A0ABX3EIG2</accession>
<protein>
    <recommendedName>
        <fullName evidence="4">DUF4367 domain-containing protein</fullName>
    </recommendedName>
</protein>
<evidence type="ECO:0008006" key="4">
    <source>
        <dbReference type="Google" id="ProtNLM"/>
    </source>
</evidence>
<gene>
    <name evidence="2" type="ORF">A3844_21550</name>
</gene>
<evidence type="ECO:0000256" key="1">
    <source>
        <dbReference type="SAM" id="Phobius"/>
    </source>
</evidence>
<evidence type="ECO:0000313" key="2">
    <source>
        <dbReference type="EMBL" id="OKP83430.1"/>
    </source>
</evidence>
<dbReference type="EMBL" id="LVWI01000059">
    <property type="protein sequence ID" value="OKP83430.1"/>
    <property type="molecule type" value="Genomic_DNA"/>
</dbReference>
<dbReference type="RefSeq" id="WP_074108472.1">
    <property type="nucleotide sequence ID" value="NZ_LVWI01000059.1"/>
</dbReference>
<feature type="transmembrane region" description="Helical" evidence="1">
    <location>
        <begin position="48"/>
        <end position="68"/>
    </location>
</feature>
<keyword evidence="1" id="KW-0472">Membrane</keyword>
<sequence length="207" mass="23658">MKNKYNEVMERIEVTPEMQERILDRLQKLDWEQEPNKTRFSFSPYRRYIAIAACFMFLLAGSLIIQHATQTPSDPPVMVKPNIVELNSVQDLSKAVGFTMQEPEHLPFIVDSVQYTAYWNELGQVTYTGEANSVVFRMSSGNEEVSGDYAEYTSIKDSTINGNVVTMKGTDHQYVLALWQSDGFSYSVQFTKPVSEQELINTVESVR</sequence>
<comment type="caution">
    <text evidence="2">The sequence shown here is derived from an EMBL/GenBank/DDBJ whole genome shotgun (WGS) entry which is preliminary data.</text>
</comment>
<keyword evidence="1" id="KW-0812">Transmembrane</keyword>
<organism evidence="2 3">
    <name type="scientific">Paenibacillus helianthi</name>
    <dbReference type="NCBI Taxonomy" id="1349432"/>
    <lineage>
        <taxon>Bacteria</taxon>
        <taxon>Bacillati</taxon>
        <taxon>Bacillota</taxon>
        <taxon>Bacilli</taxon>
        <taxon>Bacillales</taxon>
        <taxon>Paenibacillaceae</taxon>
        <taxon>Paenibacillus</taxon>
    </lineage>
</organism>
<reference evidence="2 3" key="1">
    <citation type="submission" date="2016-03" db="EMBL/GenBank/DDBJ databases">
        <authorList>
            <person name="Sant'Anna F.H."/>
            <person name="Ambrosini A."/>
            <person name="Souza R."/>
            <person name="Bach E."/>
            <person name="Fernandes G."/>
            <person name="Balsanelli E."/>
            <person name="Baura V.A."/>
            <person name="Souza E.M."/>
            <person name="Passaglia L."/>
        </authorList>
    </citation>
    <scope>NUCLEOTIDE SEQUENCE [LARGE SCALE GENOMIC DNA]</scope>
    <source>
        <strain evidence="2 3">P26E</strain>
    </source>
</reference>
<keyword evidence="1" id="KW-1133">Transmembrane helix</keyword>
<keyword evidence="3" id="KW-1185">Reference proteome</keyword>
<dbReference type="Proteomes" id="UP000186058">
    <property type="component" value="Unassembled WGS sequence"/>
</dbReference>